<evidence type="ECO:0000256" key="8">
    <source>
        <dbReference type="ARBA" id="ARBA00023136"/>
    </source>
</evidence>
<keyword evidence="8 9" id="KW-0472">Membrane</keyword>
<keyword evidence="5" id="KW-0547">Nucleotide-binding</keyword>
<feature type="transmembrane region" description="Helical" evidence="9">
    <location>
        <begin position="75"/>
        <end position="99"/>
    </location>
</feature>
<evidence type="ECO:0000256" key="4">
    <source>
        <dbReference type="ARBA" id="ARBA00022692"/>
    </source>
</evidence>
<keyword evidence="4 9" id="KW-0812">Transmembrane</keyword>
<evidence type="ECO:0000256" key="9">
    <source>
        <dbReference type="SAM" id="Phobius"/>
    </source>
</evidence>
<reference evidence="12 13" key="1">
    <citation type="submission" date="2018-12" db="EMBL/GenBank/DDBJ databases">
        <authorList>
            <person name="Li S."/>
            <person name="Yang R."/>
            <person name="Chen G."/>
            <person name="Zou L."/>
            <person name="Zhang C."/>
            <person name="Chen Y."/>
            <person name="Liu Z."/>
            <person name="Li Y."/>
            <person name="Yan Y."/>
            <person name="Huang M."/>
            <person name="Chen T."/>
        </authorList>
    </citation>
    <scope>NUCLEOTIDE SEQUENCE [LARGE SCALE GENOMIC DNA]</scope>
    <source>
        <strain evidence="12 13">1257</strain>
    </source>
</reference>
<dbReference type="InterPro" id="IPR017871">
    <property type="entry name" value="ABC_transporter-like_CS"/>
</dbReference>
<dbReference type="InterPro" id="IPR036640">
    <property type="entry name" value="ABC1_TM_sf"/>
</dbReference>
<keyword evidence="7 9" id="KW-1133">Transmembrane helix</keyword>
<dbReference type="PROSITE" id="PS50929">
    <property type="entry name" value="ABC_TM1F"/>
    <property type="match status" value="1"/>
</dbReference>
<dbReference type="InterPro" id="IPR003439">
    <property type="entry name" value="ABC_transporter-like_ATP-bd"/>
</dbReference>
<dbReference type="GO" id="GO:0140359">
    <property type="term" value="F:ABC-type transporter activity"/>
    <property type="evidence" value="ECO:0007669"/>
    <property type="project" value="InterPro"/>
</dbReference>
<dbReference type="OrthoDB" id="9806127at2"/>
<dbReference type="InterPro" id="IPR011527">
    <property type="entry name" value="ABC1_TM_dom"/>
</dbReference>
<dbReference type="Proteomes" id="UP000268230">
    <property type="component" value="Chromosome"/>
</dbReference>
<comment type="subcellular location">
    <subcellularLocation>
        <location evidence="1">Cell membrane</location>
        <topology evidence="1">Multi-pass membrane protein</topology>
    </subcellularLocation>
</comment>
<feature type="transmembrane region" description="Helical" evidence="9">
    <location>
        <begin position="21"/>
        <end position="46"/>
    </location>
</feature>
<feature type="domain" description="ABC transmembrane type-1" evidence="11">
    <location>
        <begin position="25"/>
        <end position="324"/>
    </location>
</feature>
<evidence type="ECO:0000256" key="1">
    <source>
        <dbReference type="ARBA" id="ARBA00004651"/>
    </source>
</evidence>
<evidence type="ECO:0000256" key="7">
    <source>
        <dbReference type="ARBA" id="ARBA00022989"/>
    </source>
</evidence>
<evidence type="ECO:0000256" key="5">
    <source>
        <dbReference type="ARBA" id="ARBA00022741"/>
    </source>
</evidence>
<dbReference type="GO" id="GO:0034040">
    <property type="term" value="F:ATPase-coupled lipid transmembrane transporter activity"/>
    <property type="evidence" value="ECO:0007669"/>
    <property type="project" value="TreeGrafter"/>
</dbReference>
<evidence type="ECO:0000256" key="6">
    <source>
        <dbReference type="ARBA" id="ARBA00022840"/>
    </source>
</evidence>
<name>A0A3S8UH23_9PSED</name>
<keyword evidence="2" id="KW-0813">Transport</keyword>
<evidence type="ECO:0000256" key="2">
    <source>
        <dbReference type="ARBA" id="ARBA00022448"/>
    </source>
</evidence>
<feature type="transmembrane region" description="Helical" evidence="9">
    <location>
        <begin position="266"/>
        <end position="285"/>
    </location>
</feature>
<dbReference type="GO" id="GO:0005524">
    <property type="term" value="F:ATP binding"/>
    <property type="evidence" value="ECO:0007669"/>
    <property type="project" value="UniProtKB-KW"/>
</dbReference>
<dbReference type="SMART" id="SM00382">
    <property type="entry name" value="AAA"/>
    <property type="match status" value="1"/>
</dbReference>
<dbReference type="Pfam" id="PF00005">
    <property type="entry name" value="ABC_tran"/>
    <property type="match status" value="1"/>
</dbReference>
<keyword evidence="6 12" id="KW-0067">ATP-binding</keyword>
<feature type="domain" description="ABC transporter" evidence="10">
    <location>
        <begin position="360"/>
        <end position="597"/>
    </location>
</feature>
<gene>
    <name evidence="12" type="ORF">EJA05_07515</name>
</gene>
<protein>
    <submittedName>
        <fullName evidence="12">ABC transporter ATP-binding protein</fullName>
    </submittedName>
</protein>
<evidence type="ECO:0000259" key="11">
    <source>
        <dbReference type="PROSITE" id="PS50929"/>
    </source>
</evidence>
<dbReference type="InterPro" id="IPR003593">
    <property type="entry name" value="AAA+_ATPase"/>
</dbReference>
<keyword evidence="3" id="KW-1003">Cell membrane</keyword>
<dbReference type="Pfam" id="PF00664">
    <property type="entry name" value="ABC_membrane"/>
    <property type="match status" value="1"/>
</dbReference>
<proteinExistence type="predicted"/>
<dbReference type="Gene3D" id="3.40.50.300">
    <property type="entry name" value="P-loop containing nucleotide triphosphate hydrolases"/>
    <property type="match status" value="1"/>
</dbReference>
<dbReference type="GO" id="GO:0016887">
    <property type="term" value="F:ATP hydrolysis activity"/>
    <property type="evidence" value="ECO:0007669"/>
    <property type="project" value="InterPro"/>
</dbReference>
<feature type="transmembrane region" description="Helical" evidence="9">
    <location>
        <begin position="291"/>
        <end position="309"/>
    </location>
</feature>
<dbReference type="SUPFAM" id="SSF52540">
    <property type="entry name" value="P-loop containing nucleoside triphosphate hydrolases"/>
    <property type="match status" value="1"/>
</dbReference>
<dbReference type="SUPFAM" id="SSF90123">
    <property type="entry name" value="ABC transporter transmembrane region"/>
    <property type="match status" value="1"/>
</dbReference>
<evidence type="ECO:0000259" key="10">
    <source>
        <dbReference type="PROSITE" id="PS50893"/>
    </source>
</evidence>
<evidence type="ECO:0000313" key="13">
    <source>
        <dbReference type="Proteomes" id="UP000268230"/>
    </source>
</evidence>
<dbReference type="GO" id="GO:0005886">
    <property type="term" value="C:plasma membrane"/>
    <property type="evidence" value="ECO:0007669"/>
    <property type="project" value="UniProtKB-SubCell"/>
</dbReference>
<sequence length="598" mass="66033">MIKLVRELVSLMSSEQRKSFLYLQFFVVLMAIAEVVGVAAVGPFMALVGNMELIQTNAVVNNLYLQSGLSSPIEFLFFTGVAVLVFLAVSAVLSVVTIWKLSNFAASTGAEMGDALYAYYLKQNILYHSVTTSSQLTKQIATEVARITDHVLQPLVQINARIVAALFISVAIFAYNPIISLAGLLVFFTAYVSLFFVVRGRLARNGKMISRVSKQRFTLMNEGFGAIRDVQLLGRESSFIRAFQESGRVFARAYGSSNGLYNMPRYLMEFIVYSGMVGLILILLKVHEGDLSAILPVLAVFGLAAFKLLPSFQQIYSGVAQVKSNISAFESIKHDLSLARASSLTSMIGRTEGDHLQGDVEFRSVEFCYPDKPTAALKNISLRIPRGAVVGIVGPSGSGKSTLIDLFLGLITPDKGAFLVGERVVDRNNVRQWQEQLGYVPQSIFLTEGTITENVAFGVEPEFIDAQKVKRAIQLAHLDEWVDALPDAYETRIGERGVQISGGQRQRLGIARALYDDADILVFDEATSALDGVTEKMIMEAVERFSHKKTIIMIAHRLNTIKNCDVIFMLDQGRVVDQGTYEYLMVNNEYFNRMASSS</sequence>
<dbReference type="EMBL" id="CP034338">
    <property type="protein sequence ID" value="AZL67603.1"/>
    <property type="molecule type" value="Genomic_DNA"/>
</dbReference>
<dbReference type="InterPro" id="IPR027417">
    <property type="entry name" value="P-loop_NTPase"/>
</dbReference>
<dbReference type="PANTHER" id="PTHR24221:SF632">
    <property type="entry name" value="ATP-DEPENDENT LIPID A-CORE FLIPPASE"/>
    <property type="match status" value="1"/>
</dbReference>
<dbReference type="PROSITE" id="PS00211">
    <property type="entry name" value="ABC_TRANSPORTER_1"/>
    <property type="match status" value="1"/>
</dbReference>
<dbReference type="AlphaFoldDB" id="A0A3S8UH23"/>
<dbReference type="PANTHER" id="PTHR24221">
    <property type="entry name" value="ATP-BINDING CASSETTE SUB-FAMILY B"/>
    <property type="match status" value="1"/>
</dbReference>
<accession>A0A3S8UH23</accession>
<dbReference type="KEGG" id="pory:EJA05_07515"/>
<organism evidence="12 13">
    <name type="scientific">Pseudomonas entomophila</name>
    <dbReference type="NCBI Taxonomy" id="312306"/>
    <lineage>
        <taxon>Bacteria</taxon>
        <taxon>Pseudomonadati</taxon>
        <taxon>Pseudomonadota</taxon>
        <taxon>Gammaproteobacteria</taxon>
        <taxon>Pseudomonadales</taxon>
        <taxon>Pseudomonadaceae</taxon>
        <taxon>Pseudomonas</taxon>
    </lineage>
</organism>
<dbReference type="FunFam" id="3.40.50.300:FF:000221">
    <property type="entry name" value="Multidrug ABC transporter ATP-binding protein"/>
    <property type="match status" value="1"/>
</dbReference>
<dbReference type="InterPro" id="IPR039421">
    <property type="entry name" value="Type_1_exporter"/>
</dbReference>
<dbReference type="Gene3D" id="1.20.1560.10">
    <property type="entry name" value="ABC transporter type 1, transmembrane domain"/>
    <property type="match status" value="1"/>
</dbReference>
<evidence type="ECO:0000313" key="12">
    <source>
        <dbReference type="EMBL" id="AZL67603.1"/>
    </source>
</evidence>
<dbReference type="PROSITE" id="PS50893">
    <property type="entry name" value="ABC_TRANSPORTER_2"/>
    <property type="match status" value="1"/>
</dbReference>
<evidence type="ECO:0000256" key="3">
    <source>
        <dbReference type="ARBA" id="ARBA00022475"/>
    </source>
</evidence>